<dbReference type="Proteomes" id="UP000310200">
    <property type="component" value="Unassembled WGS sequence"/>
</dbReference>
<comment type="caution">
    <text evidence="2">The sequence shown here is derived from an EMBL/GenBank/DDBJ whole genome shotgun (WGS) entry which is preliminary data.</text>
</comment>
<feature type="region of interest" description="Disordered" evidence="1">
    <location>
        <begin position="87"/>
        <end position="149"/>
    </location>
</feature>
<proteinExistence type="predicted"/>
<keyword evidence="3" id="KW-1185">Reference proteome</keyword>
<dbReference type="EMBL" id="QBLH01001372">
    <property type="protein sequence ID" value="TGZ52103.1"/>
    <property type="molecule type" value="Genomic_DNA"/>
</dbReference>
<feature type="compositionally biased region" description="Acidic residues" evidence="1">
    <location>
        <begin position="124"/>
        <end position="133"/>
    </location>
</feature>
<name>A0A4S2KQG2_9HYME</name>
<organism evidence="2 3">
    <name type="scientific">Temnothorax longispinosus</name>
    <dbReference type="NCBI Taxonomy" id="300112"/>
    <lineage>
        <taxon>Eukaryota</taxon>
        <taxon>Metazoa</taxon>
        <taxon>Ecdysozoa</taxon>
        <taxon>Arthropoda</taxon>
        <taxon>Hexapoda</taxon>
        <taxon>Insecta</taxon>
        <taxon>Pterygota</taxon>
        <taxon>Neoptera</taxon>
        <taxon>Endopterygota</taxon>
        <taxon>Hymenoptera</taxon>
        <taxon>Apocrita</taxon>
        <taxon>Aculeata</taxon>
        <taxon>Formicoidea</taxon>
        <taxon>Formicidae</taxon>
        <taxon>Myrmicinae</taxon>
        <taxon>Temnothorax</taxon>
    </lineage>
</organism>
<gene>
    <name evidence="2" type="ORF">DBV15_07691</name>
</gene>
<evidence type="ECO:0000313" key="3">
    <source>
        <dbReference type="Proteomes" id="UP000310200"/>
    </source>
</evidence>
<protein>
    <submittedName>
        <fullName evidence="2">Uncharacterized protein</fullName>
    </submittedName>
</protein>
<evidence type="ECO:0000256" key="1">
    <source>
        <dbReference type="SAM" id="MobiDB-lite"/>
    </source>
</evidence>
<dbReference type="AlphaFoldDB" id="A0A4S2KQG2"/>
<sequence>MKFTEENLQQCREKLRIRVALNMKYNDIVFPDCVDDVHGYHSTCRKNFLAIPKKYIDKYEELQNKSTEINANLTVVAAASTSFASVSDSSSIEQRMESPQATSMTVDLEEDKASGKQGPSVQEEASDDEEASGDDIVNNQESDPKIGQV</sequence>
<accession>A0A4S2KQG2</accession>
<reference evidence="2 3" key="1">
    <citation type="journal article" date="2019" name="Philos. Trans. R. Soc. Lond., B, Biol. Sci.">
        <title>Ant behaviour and brain gene expression of defending hosts depend on the ecological success of the intruding social parasite.</title>
        <authorList>
            <person name="Kaur R."/>
            <person name="Stoldt M."/>
            <person name="Jongepier E."/>
            <person name="Feldmeyer B."/>
            <person name="Menzel F."/>
            <person name="Bornberg-Bauer E."/>
            <person name="Foitzik S."/>
        </authorList>
    </citation>
    <scope>NUCLEOTIDE SEQUENCE [LARGE SCALE GENOMIC DNA]</scope>
    <source>
        <tissue evidence="2">Whole body</tissue>
    </source>
</reference>
<evidence type="ECO:0000313" key="2">
    <source>
        <dbReference type="EMBL" id="TGZ52103.1"/>
    </source>
</evidence>